<feature type="transmembrane region" description="Helical" evidence="6">
    <location>
        <begin position="387"/>
        <end position="409"/>
    </location>
</feature>
<feature type="transmembrane region" description="Helical" evidence="6">
    <location>
        <begin position="111"/>
        <end position="131"/>
    </location>
</feature>
<evidence type="ECO:0000259" key="7">
    <source>
        <dbReference type="PROSITE" id="PS50850"/>
    </source>
</evidence>
<dbReference type="CDD" id="cd17321">
    <property type="entry name" value="MFS_MMR_MDR_like"/>
    <property type="match status" value="1"/>
</dbReference>
<sequence>MQHQSSHDEPNVDPKLTSRLILLLCTVLIFTVMNGTMFNVAIPDIAEHFNLLPSQVSWVMTGYILVFSIGSLMYGKLADIYPIKNILTFGLIMFASGATLGLVAPNYPTLLAARIIQAMGGATIPALAFIIPARFIPGERGRVFGIISSTVAFASGVGPIAGGVIGGVLSWRFLFIFSMLAVLAIPFLRRWIPDEEKRPGVVDVPGAVFIASTVAGLLVFITTGMWWATILFAVGLVLFIWRTMTAEHPFIKPSLLKNKRYAVTVATSFMGTSVLFGMIFIIPIMLRDLNELNTLAIGLVLFPGAMAAGLIGQAGGRLVDRKGSVPVVKLALILVAAGTLCISTFAGYNPVVIAACLLITYLGFPLIQSSTANLLSTIVSKKETGVGIGLFNLLNFMSAAIGSAVYGRILDMESAAILFNPFARQGENVIYTNLFLSLSIIALLALTLFTRKFKEEPLPRD</sequence>
<keyword evidence="3 6" id="KW-0812">Transmembrane</keyword>
<keyword evidence="5 6" id="KW-0472">Membrane</keyword>
<dbReference type="PROSITE" id="PS50850">
    <property type="entry name" value="MFS"/>
    <property type="match status" value="1"/>
</dbReference>
<dbReference type="Proteomes" id="UP000278746">
    <property type="component" value="Unassembled WGS sequence"/>
</dbReference>
<name>A0A3M7TY81_9BACI</name>
<evidence type="ECO:0000313" key="8">
    <source>
        <dbReference type="EMBL" id="RNA69862.1"/>
    </source>
</evidence>
<gene>
    <name evidence="8" type="ORF">EBO34_07995</name>
</gene>
<dbReference type="RefSeq" id="WP_122897374.1">
    <property type="nucleotide sequence ID" value="NZ_RHIB01000001.1"/>
</dbReference>
<comment type="caution">
    <text evidence="8">The sequence shown here is derived from an EMBL/GenBank/DDBJ whole genome shotgun (WGS) entry which is preliminary data.</text>
</comment>
<evidence type="ECO:0000256" key="3">
    <source>
        <dbReference type="ARBA" id="ARBA00022692"/>
    </source>
</evidence>
<dbReference type="SUPFAM" id="SSF103473">
    <property type="entry name" value="MFS general substrate transporter"/>
    <property type="match status" value="1"/>
</dbReference>
<dbReference type="EMBL" id="RHIB01000001">
    <property type="protein sequence ID" value="RNA69862.1"/>
    <property type="molecule type" value="Genomic_DNA"/>
</dbReference>
<organism evidence="8 9">
    <name type="scientific">Alteribacter keqinensis</name>
    <dbReference type="NCBI Taxonomy" id="2483800"/>
    <lineage>
        <taxon>Bacteria</taxon>
        <taxon>Bacillati</taxon>
        <taxon>Bacillota</taxon>
        <taxon>Bacilli</taxon>
        <taxon>Bacillales</taxon>
        <taxon>Bacillaceae</taxon>
        <taxon>Alteribacter</taxon>
    </lineage>
</organism>
<dbReference type="PRINTS" id="PR01036">
    <property type="entry name" value="TCRTETB"/>
</dbReference>
<feature type="transmembrane region" description="Helical" evidence="6">
    <location>
        <begin position="143"/>
        <end position="165"/>
    </location>
</feature>
<dbReference type="InterPro" id="IPR036259">
    <property type="entry name" value="MFS_trans_sf"/>
</dbReference>
<comment type="subcellular location">
    <subcellularLocation>
        <location evidence="1">Cell membrane</location>
        <topology evidence="1">Multi-pass membrane protein</topology>
    </subcellularLocation>
</comment>
<feature type="transmembrane region" description="Helical" evidence="6">
    <location>
        <begin position="20"/>
        <end position="42"/>
    </location>
</feature>
<evidence type="ECO:0000256" key="4">
    <source>
        <dbReference type="ARBA" id="ARBA00022989"/>
    </source>
</evidence>
<evidence type="ECO:0000313" key="9">
    <source>
        <dbReference type="Proteomes" id="UP000278746"/>
    </source>
</evidence>
<keyword evidence="4 6" id="KW-1133">Transmembrane helix</keyword>
<dbReference type="AlphaFoldDB" id="A0A3M7TY81"/>
<dbReference type="Pfam" id="PF07690">
    <property type="entry name" value="MFS_1"/>
    <property type="match status" value="1"/>
</dbReference>
<evidence type="ECO:0000256" key="6">
    <source>
        <dbReference type="SAM" id="Phobius"/>
    </source>
</evidence>
<reference evidence="8 9" key="1">
    <citation type="submission" date="2018-10" db="EMBL/GenBank/DDBJ databases">
        <title>Bacillus Keqinensis sp. nov., a moderately halophilic bacterium isolated from a saline-alkaline lake.</title>
        <authorList>
            <person name="Wang H."/>
        </authorList>
    </citation>
    <scope>NUCLEOTIDE SEQUENCE [LARGE SCALE GENOMIC DNA]</scope>
    <source>
        <strain evidence="8 9">KQ-3</strain>
    </source>
</reference>
<feature type="transmembrane region" description="Helical" evidence="6">
    <location>
        <begin position="225"/>
        <end position="241"/>
    </location>
</feature>
<dbReference type="Gene3D" id="1.20.1250.20">
    <property type="entry name" value="MFS general substrate transporter like domains"/>
    <property type="match status" value="1"/>
</dbReference>
<dbReference type="OrthoDB" id="2403626at2"/>
<feature type="transmembrane region" description="Helical" evidence="6">
    <location>
        <begin position="54"/>
        <end position="74"/>
    </location>
</feature>
<dbReference type="PANTHER" id="PTHR42718:SF9">
    <property type="entry name" value="MAJOR FACILITATOR SUPERFAMILY MULTIDRUG TRANSPORTER MFSC"/>
    <property type="match status" value="1"/>
</dbReference>
<feature type="transmembrane region" description="Helical" evidence="6">
    <location>
        <begin position="292"/>
        <end position="315"/>
    </location>
</feature>
<feature type="transmembrane region" description="Helical" evidence="6">
    <location>
        <begin position="352"/>
        <end position="375"/>
    </location>
</feature>
<evidence type="ECO:0000256" key="5">
    <source>
        <dbReference type="ARBA" id="ARBA00023136"/>
    </source>
</evidence>
<protein>
    <submittedName>
        <fullName evidence="8">MFS transporter</fullName>
    </submittedName>
</protein>
<dbReference type="Gene3D" id="1.20.1720.10">
    <property type="entry name" value="Multidrug resistance protein D"/>
    <property type="match status" value="1"/>
</dbReference>
<accession>A0A3M7TY81</accession>
<feature type="transmembrane region" description="Helical" evidence="6">
    <location>
        <begin position="261"/>
        <end position="286"/>
    </location>
</feature>
<feature type="transmembrane region" description="Helical" evidence="6">
    <location>
        <begin position="327"/>
        <end position="346"/>
    </location>
</feature>
<evidence type="ECO:0000256" key="1">
    <source>
        <dbReference type="ARBA" id="ARBA00004651"/>
    </source>
</evidence>
<feature type="domain" description="Major facilitator superfamily (MFS) profile" evidence="7">
    <location>
        <begin position="20"/>
        <end position="454"/>
    </location>
</feature>
<dbReference type="GO" id="GO:0005886">
    <property type="term" value="C:plasma membrane"/>
    <property type="evidence" value="ECO:0007669"/>
    <property type="project" value="UniProtKB-SubCell"/>
</dbReference>
<dbReference type="GO" id="GO:0022857">
    <property type="term" value="F:transmembrane transporter activity"/>
    <property type="evidence" value="ECO:0007669"/>
    <property type="project" value="InterPro"/>
</dbReference>
<feature type="transmembrane region" description="Helical" evidence="6">
    <location>
        <begin position="86"/>
        <end position="105"/>
    </location>
</feature>
<feature type="transmembrane region" description="Helical" evidence="6">
    <location>
        <begin position="171"/>
        <end position="188"/>
    </location>
</feature>
<proteinExistence type="predicted"/>
<evidence type="ECO:0000256" key="2">
    <source>
        <dbReference type="ARBA" id="ARBA00022448"/>
    </source>
</evidence>
<dbReference type="InterPro" id="IPR011701">
    <property type="entry name" value="MFS"/>
</dbReference>
<keyword evidence="2" id="KW-0813">Transport</keyword>
<feature type="transmembrane region" description="Helical" evidence="6">
    <location>
        <begin position="429"/>
        <end position="450"/>
    </location>
</feature>
<dbReference type="InterPro" id="IPR020846">
    <property type="entry name" value="MFS_dom"/>
</dbReference>
<dbReference type="PANTHER" id="PTHR42718">
    <property type="entry name" value="MAJOR FACILITATOR SUPERFAMILY MULTIDRUG TRANSPORTER MFSC"/>
    <property type="match status" value="1"/>
</dbReference>
<keyword evidence="9" id="KW-1185">Reference proteome</keyword>
<feature type="transmembrane region" description="Helical" evidence="6">
    <location>
        <begin position="200"/>
        <end position="219"/>
    </location>
</feature>